<evidence type="ECO:0000313" key="2">
    <source>
        <dbReference type="Proteomes" id="UP000054776"/>
    </source>
</evidence>
<evidence type="ECO:0000313" key="1">
    <source>
        <dbReference type="EMBL" id="KRY40046.1"/>
    </source>
</evidence>
<keyword evidence="2" id="KW-1185">Reference proteome</keyword>
<sequence>MLLAILKISLRSSRCAFFPVLSDTGISAVVVVLCDACFSSFNDYILGISYTNQLHLRIIQCGKISETMKNFLSQYLWHHKWISCLSVMVAVSEVAGGIFTIIFCDISVRKDFVGSCYCQAGTWLEMPMLRFVPLRLGIALRPSLISHQPVQMLLHLSLISFCPAPFPPTGLILSSRLTAFLPLELSNSHILLSNTPHMSWSLAICIWTTSPTVGNVCFNNDTSRPPYDSSIFSILCVARESSMRLC</sequence>
<organism evidence="1 2">
    <name type="scientific">Trichinella spiralis</name>
    <name type="common">Trichina worm</name>
    <dbReference type="NCBI Taxonomy" id="6334"/>
    <lineage>
        <taxon>Eukaryota</taxon>
        <taxon>Metazoa</taxon>
        <taxon>Ecdysozoa</taxon>
        <taxon>Nematoda</taxon>
        <taxon>Enoplea</taxon>
        <taxon>Dorylaimia</taxon>
        <taxon>Trichinellida</taxon>
        <taxon>Trichinellidae</taxon>
        <taxon>Trichinella</taxon>
    </lineage>
</organism>
<dbReference type="EMBL" id="JYDH01000014">
    <property type="protein sequence ID" value="KRY40046.1"/>
    <property type="molecule type" value="Genomic_DNA"/>
</dbReference>
<proteinExistence type="predicted"/>
<name>A0A0V1BTF0_TRISP</name>
<protein>
    <submittedName>
        <fullName evidence="1">Uncharacterized protein</fullName>
    </submittedName>
</protein>
<gene>
    <name evidence="1" type="ORF">T01_9286</name>
</gene>
<dbReference type="OrthoDB" id="10371741at2759"/>
<dbReference type="AlphaFoldDB" id="A0A0V1BTF0"/>
<comment type="caution">
    <text evidence="1">The sequence shown here is derived from an EMBL/GenBank/DDBJ whole genome shotgun (WGS) entry which is preliminary data.</text>
</comment>
<dbReference type="Proteomes" id="UP000054776">
    <property type="component" value="Unassembled WGS sequence"/>
</dbReference>
<accession>A0A0V1BTF0</accession>
<reference evidence="1 2" key="1">
    <citation type="submission" date="2015-01" db="EMBL/GenBank/DDBJ databases">
        <title>Evolution of Trichinella species and genotypes.</title>
        <authorList>
            <person name="Korhonen P.K."/>
            <person name="Edoardo P."/>
            <person name="Giuseppe L.R."/>
            <person name="Gasser R.B."/>
        </authorList>
    </citation>
    <scope>NUCLEOTIDE SEQUENCE [LARGE SCALE GENOMIC DNA]</scope>
    <source>
        <strain evidence="1">ISS3</strain>
    </source>
</reference>
<dbReference type="InParanoid" id="A0A0V1BTF0"/>